<protein>
    <recommendedName>
        <fullName evidence="5">Cobalt-precorrin-5B C(1)-methyltransferase</fullName>
        <ecNumber evidence="5">2.1.1.195</ecNumber>
    </recommendedName>
    <alternativeName>
        <fullName evidence="5">Cobalt-precorrin-6A synthase</fullName>
    </alternativeName>
</protein>
<dbReference type="InterPro" id="IPR036074">
    <property type="entry name" value="CbiD_sf"/>
</dbReference>
<evidence type="ECO:0000256" key="4">
    <source>
        <dbReference type="ARBA" id="ARBA00022691"/>
    </source>
</evidence>
<dbReference type="Gene3D" id="3.30.2110.10">
    <property type="entry name" value="CbiD-like"/>
    <property type="match status" value="1"/>
</dbReference>
<dbReference type="InterPro" id="IPR002748">
    <property type="entry name" value="CbiD"/>
</dbReference>
<proteinExistence type="inferred from homology"/>
<evidence type="ECO:0000256" key="3">
    <source>
        <dbReference type="ARBA" id="ARBA00022679"/>
    </source>
</evidence>
<dbReference type="EMBL" id="FWXF01000001">
    <property type="protein sequence ID" value="SMC16432.1"/>
    <property type="molecule type" value="Genomic_DNA"/>
</dbReference>
<comment type="function">
    <text evidence="5">Catalyzes the methylation of C-1 in cobalt-precorrin-5B to form cobalt-precorrin-6A.</text>
</comment>
<comment type="pathway">
    <text evidence="5">Cofactor biosynthesis; adenosylcobalamin biosynthesis; cob(II)yrinate a,c-diamide from sirohydrochlorin (anaerobic route): step 6/10.</text>
</comment>
<dbReference type="GO" id="GO:0032259">
    <property type="term" value="P:methylation"/>
    <property type="evidence" value="ECO:0007669"/>
    <property type="project" value="UniProtKB-KW"/>
</dbReference>
<sequence length="407" mass="42831">MTAAAKAATRCLLSGVSPRSVAVRLPVGYYLPVDVACCAGHGDWAEAVVIKDGGDDPDVTHKARVCVRLWLAPPPTGRGTDPAAVGSDWIRLTAGVGVGRVTKSGLPVAAGEPAVNPVPRRMLAENLFEELERVPDLAVERTVAGGPGEGRPGKAAVWLPVPESAVKNPVASIHVEVSVPRGEELARHTLNPRLGVVGGISILGTTGLVKPFSHQAYEETIQVALDVARANGCAQVVFSTGGKSEKLARALLNGLPAESFVQIADFFSFAVKRAVGAGFRSIVHSVFFGKAVKMAQGNPYTHAHKVALDLNTVARWAAGEGVPHEALERIRGANTARHALEILKGFSGLEGAPFQDACQRNVSPAYRVVRRIAQEAVRQSKAMAGPEVAVRLLLFDFDGTLLADVTA</sequence>
<keyword evidence="7" id="KW-1185">Reference proteome</keyword>
<keyword evidence="4 5" id="KW-0949">S-adenosyl-L-methionine</keyword>
<keyword evidence="1 5" id="KW-0169">Cobalamin biosynthesis</keyword>
<dbReference type="STRING" id="1121390.SAMN02746041_00071"/>
<comment type="catalytic activity">
    <reaction evidence="5">
        <text>Co-precorrin-5B + S-adenosyl-L-methionine = Co-precorrin-6A + S-adenosyl-L-homocysteine</text>
        <dbReference type="Rhea" id="RHEA:26285"/>
        <dbReference type="ChEBI" id="CHEBI:57856"/>
        <dbReference type="ChEBI" id="CHEBI:59789"/>
        <dbReference type="ChEBI" id="CHEBI:60063"/>
        <dbReference type="ChEBI" id="CHEBI:60064"/>
        <dbReference type="EC" id="2.1.1.195"/>
    </reaction>
</comment>
<evidence type="ECO:0000256" key="5">
    <source>
        <dbReference type="HAMAP-Rule" id="MF_00787"/>
    </source>
</evidence>
<dbReference type="AlphaFoldDB" id="A0A1W1WXI3"/>
<dbReference type="Proteomes" id="UP000192783">
    <property type="component" value="Unassembled WGS sequence"/>
</dbReference>
<dbReference type="PANTHER" id="PTHR35863:SF1">
    <property type="entry name" value="COBALT-PRECORRIN-5B C(1)-METHYLTRANSFERASE"/>
    <property type="match status" value="1"/>
</dbReference>
<dbReference type="GO" id="GO:0043780">
    <property type="term" value="F:cobalt-precorrin-5B C1-methyltransferase activity"/>
    <property type="evidence" value="ECO:0007669"/>
    <property type="project" value="RHEA"/>
</dbReference>
<evidence type="ECO:0000313" key="6">
    <source>
        <dbReference type="EMBL" id="SMC16432.1"/>
    </source>
</evidence>
<dbReference type="Pfam" id="PF01888">
    <property type="entry name" value="CbiD"/>
    <property type="match status" value="2"/>
</dbReference>
<accession>A0A1W1WXI3</accession>
<reference evidence="6 7" key="1">
    <citation type="submission" date="2017-04" db="EMBL/GenBank/DDBJ databases">
        <authorList>
            <person name="Afonso C.L."/>
            <person name="Miller P.J."/>
            <person name="Scott M.A."/>
            <person name="Spackman E."/>
            <person name="Goraichik I."/>
            <person name="Dimitrov K.M."/>
            <person name="Suarez D.L."/>
            <person name="Swayne D.E."/>
        </authorList>
    </citation>
    <scope>NUCLEOTIDE SEQUENCE [LARGE SCALE GENOMIC DNA]</scope>
    <source>
        <strain evidence="6 7">DSM 13146</strain>
    </source>
</reference>
<dbReference type="EC" id="2.1.1.195" evidence="5"/>
<comment type="similarity">
    <text evidence="5">Belongs to the CbiD family.</text>
</comment>
<gene>
    <name evidence="5" type="primary">cbiD</name>
    <name evidence="6" type="ORF">SAMN02746041_00071</name>
</gene>
<dbReference type="UniPathway" id="UPA00148">
    <property type="reaction ID" value="UER00227"/>
</dbReference>
<evidence type="ECO:0000313" key="7">
    <source>
        <dbReference type="Proteomes" id="UP000192783"/>
    </source>
</evidence>
<evidence type="ECO:0000256" key="1">
    <source>
        <dbReference type="ARBA" id="ARBA00022573"/>
    </source>
</evidence>
<evidence type="ECO:0000256" key="2">
    <source>
        <dbReference type="ARBA" id="ARBA00022603"/>
    </source>
</evidence>
<name>A0A1W1WXI3_9BACT</name>
<dbReference type="HAMAP" id="MF_00787">
    <property type="entry name" value="CbiD"/>
    <property type="match status" value="1"/>
</dbReference>
<keyword evidence="3 5" id="KW-0808">Transferase</keyword>
<dbReference type="PIRSF" id="PIRSF026782">
    <property type="entry name" value="CbiD"/>
    <property type="match status" value="1"/>
</dbReference>
<keyword evidence="2 5" id="KW-0489">Methyltransferase</keyword>
<dbReference type="GO" id="GO:0019251">
    <property type="term" value="P:anaerobic cobalamin biosynthetic process"/>
    <property type="evidence" value="ECO:0007669"/>
    <property type="project" value="UniProtKB-UniRule"/>
</dbReference>
<dbReference type="PANTHER" id="PTHR35863">
    <property type="entry name" value="COBALT-PRECORRIN-5B C(1)-METHYLTRANSFERASE"/>
    <property type="match status" value="1"/>
</dbReference>
<dbReference type="NCBIfam" id="TIGR00312">
    <property type="entry name" value="cbiD"/>
    <property type="match status" value="1"/>
</dbReference>
<organism evidence="6 7">
    <name type="scientific">Desulfacinum hydrothermale DSM 13146</name>
    <dbReference type="NCBI Taxonomy" id="1121390"/>
    <lineage>
        <taxon>Bacteria</taxon>
        <taxon>Pseudomonadati</taxon>
        <taxon>Thermodesulfobacteriota</taxon>
        <taxon>Syntrophobacteria</taxon>
        <taxon>Syntrophobacterales</taxon>
        <taxon>Syntrophobacteraceae</taxon>
        <taxon>Desulfacinum</taxon>
    </lineage>
</organism>
<dbReference type="SUPFAM" id="SSF111342">
    <property type="entry name" value="CbiD-like"/>
    <property type="match status" value="1"/>
</dbReference>